<evidence type="ECO:0000256" key="1">
    <source>
        <dbReference type="SAM" id="Phobius"/>
    </source>
</evidence>
<keyword evidence="3" id="KW-1185">Reference proteome</keyword>
<accession>A0ABW5ZUI0</accession>
<keyword evidence="1" id="KW-0812">Transmembrane</keyword>
<reference evidence="3" key="1">
    <citation type="journal article" date="2019" name="Int. J. Syst. Evol. Microbiol.">
        <title>The Global Catalogue of Microorganisms (GCM) 10K type strain sequencing project: providing services to taxonomists for standard genome sequencing and annotation.</title>
        <authorList>
            <consortium name="The Broad Institute Genomics Platform"/>
            <consortium name="The Broad Institute Genome Sequencing Center for Infectious Disease"/>
            <person name="Wu L."/>
            <person name="Ma J."/>
        </authorList>
    </citation>
    <scope>NUCLEOTIDE SEQUENCE [LARGE SCALE GENOMIC DNA]</scope>
    <source>
        <strain evidence="3">KCTC 32514</strain>
    </source>
</reference>
<protein>
    <submittedName>
        <fullName evidence="2">DUF2892 domain-containing protein</fullName>
    </submittedName>
</protein>
<proteinExistence type="predicted"/>
<keyword evidence="1" id="KW-0472">Membrane</keyword>
<organism evidence="2 3">
    <name type="scientific">Psychroserpens luteus</name>
    <dbReference type="NCBI Taxonomy" id="1434066"/>
    <lineage>
        <taxon>Bacteria</taxon>
        <taxon>Pseudomonadati</taxon>
        <taxon>Bacteroidota</taxon>
        <taxon>Flavobacteriia</taxon>
        <taxon>Flavobacteriales</taxon>
        <taxon>Flavobacteriaceae</taxon>
        <taxon>Psychroserpens</taxon>
    </lineage>
</organism>
<keyword evidence="1" id="KW-1133">Transmembrane helix</keyword>
<evidence type="ECO:0000313" key="2">
    <source>
        <dbReference type="EMBL" id="MFD2915323.1"/>
    </source>
</evidence>
<feature type="transmembrane region" description="Helical" evidence="1">
    <location>
        <begin position="108"/>
        <end position="132"/>
    </location>
</feature>
<evidence type="ECO:0000313" key="3">
    <source>
        <dbReference type="Proteomes" id="UP001597548"/>
    </source>
</evidence>
<dbReference type="EMBL" id="JBHUOS010000003">
    <property type="protein sequence ID" value="MFD2915323.1"/>
    <property type="molecule type" value="Genomic_DNA"/>
</dbReference>
<dbReference type="Proteomes" id="UP001597548">
    <property type="component" value="Unassembled WGS sequence"/>
</dbReference>
<dbReference type="RefSeq" id="WP_194509965.1">
    <property type="nucleotide sequence ID" value="NZ_JADILU010000013.1"/>
</dbReference>
<sequence>MKPVVFYIDNNEIQFTVNLMGLETLKVNGTQISKKWSLPNRKHKFTLDAYGKTEHFYIKTKQAFSTGNITVQMFHNDVLIDEDVVAFDLIITNNLKDKSDNGMFSTGLIFVIFGLIFDWSKLFLFIGLIFLFSSFTGNSCETETPKDSKKSD</sequence>
<name>A0ABW5ZUI0_9FLAO</name>
<comment type="caution">
    <text evidence="2">The sequence shown here is derived from an EMBL/GenBank/DDBJ whole genome shotgun (WGS) entry which is preliminary data.</text>
</comment>
<gene>
    <name evidence="2" type="ORF">ACFS29_06705</name>
</gene>